<comment type="caution">
    <text evidence="1">The sequence shown here is derived from an EMBL/GenBank/DDBJ whole genome shotgun (WGS) entry which is preliminary data.</text>
</comment>
<sequence>MSTIQGDVVTLGGDSGGPWVTSGPTLLGITASGDYENGANHDDGSQAQPIWSLVTLIRDNAEAWGQGFNVWLDD</sequence>
<gene>
    <name evidence="1" type="ORF">AN912_30445</name>
</gene>
<keyword evidence="2" id="KW-1185">Reference proteome</keyword>
<proteinExistence type="predicted"/>
<dbReference type="EMBL" id="LJFS01000094">
    <property type="protein sequence ID" value="KPG18874.1"/>
    <property type="molecule type" value="Genomic_DNA"/>
</dbReference>
<accession>A0ABR5LIH3</accession>
<dbReference type="SUPFAM" id="SSF50494">
    <property type="entry name" value="Trypsin-like serine proteases"/>
    <property type="match status" value="1"/>
</dbReference>
<dbReference type="RefSeq" id="WP_054430248.1">
    <property type="nucleotide sequence ID" value="NZ_LJFS01000094.1"/>
</dbReference>
<evidence type="ECO:0000313" key="2">
    <source>
        <dbReference type="Proteomes" id="UP000037962"/>
    </source>
</evidence>
<name>A0ABR5LIH3_9MYCO</name>
<protein>
    <recommendedName>
        <fullName evidence="3">Peptidase S1 domain-containing protein</fullName>
    </recommendedName>
</protein>
<evidence type="ECO:0000313" key="1">
    <source>
        <dbReference type="EMBL" id="KPG18874.1"/>
    </source>
</evidence>
<evidence type="ECO:0008006" key="3">
    <source>
        <dbReference type="Google" id="ProtNLM"/>
    </source>
</evidence>
<dbReference type="InterPro" id="IPR043504">
    <property type="entry name" value="Peptidase_S1_PA_chymotrypsin"/>
</dbReference>
<dbReference type="InterPro" id="IPR009003">
    <property type="entry name" value="Peptidase_S1_PA"/>
</dbReference>
<reference evidence="1 2" key="1">
    <citation type="submission" date="2015-09" db="EMBL/GenBank/DDBJ databases">
        <title>Genome Sequences of Mycobacterium immunogenum Isolates, Recuperated from a Chloraminated Drinking Water Distribution System Simulator Subjected to Episodes of Nitrification.</title>
        <authorList>
            <person name="Gomez-Alvarez V."/>
            <person name="Revetta R.P."/>
        </authorList>
    </citation>
    <scope>NUCLEOTIDE SEQUENCE [LARGE SCALE GENOMIC DNA]</scope>
    <source>
        <strain evidence="1 2">H076</strain>
    </source>
</reference>
<dbReference type="Proteomes" id="UP000037962">
    <property type="component" value="Unassembled WGS sequence"/>
</dbReference>
<dbReference type="Gene3D" id="2.40.10.10">
    <property type="entry name" value="Trypsin-like serine proteases"/>
    <property type="match status" value="1"/>
</dbReference>
<organism evidence="1 2">
    <name type="scientific">Mycobacteroides immunogenum</name>
    <dbReference type="NCBI Taxonomy" id="83262"/>
    <lineage>
        <taxon>Bacteria</taxon>
        <taxon>Bacillati</taxon>
        <taxon>Actinomycetota</taxon>
        <taxon>Actinomycetes</taxon>
        <taxon>Mycobacteriales</taxon>
        <taxon>Mycobacteriaceae</taxon>
        <taxon>Mycobacteroides</taxon>
    </lineage>
</organism>